<evidence type="ECO:0000256" key="2">
    <source>
        <dbReference type="ARBA" id="ARBA00022679"/>
    </source>
</evidence>
<evidence type="ECO:0008006" key="5">
    <source>
        <dbReference type="Google" id="ProtNLM"/>
    </source>
</evidence>
<reference evidence="4" key="1">
    <citation type="journal article" date="2020" name="Nature">
        <title>Giant virus diversity and host interactions through global metagenomics.</title>
        <authorList>
            <person name="Schulz F."/>
            <person name="Roux S."/>
            <person name="Paez-Espino D."/>
            <person name="Jungbluth S."/>
            <person name="Walsh D.A."/>
            <person name="Denef V.J."/>
            <person name="McMahon K.D."/>
            <person name="Konstantinidis K.T."/>
            <person name="Eloe-Fadrosh E.A."/>
            <person name="Kyrpides N.C."/>
            <person name="Woyke T."/>
        </authorList>
    </citation>
    <scope>NUCLEOTIDE SEQUENCE</scope>
    <source>
        <strain evidence="4">GVMAG-M-3300023179-2</strain>
    </source>
</reference>
<dbReference type="EMBL" id="MN739814">
    <property type="protein sequence ID" value="QHT27186.1"/>
    <property type="molecule type" value="Genomic_DNA"/>
</dbReference>
<evidence type="ECO:0000256" key="3">
    <source>
        <dbReference type="ARBA" id="ARBA00023027"/>
    </source>
</evidence>
<organism evidence="4">
    <name type="scientific">viral metagenome</name>
    <dbReference type="NCBI Taxonomy" id="1070528"/>
    <lineage>
        <taxon>unclassified sequences</taxon>
        <taxon>metagenomes</taxon>
        <taxon>organismal metagenomes</taxon>
    </lineage>
</organism>
<dbReference type="PANTHER" id="PTHR12684">
    <property type="entry name" value="PUTATIVE PHOSPHOTRANSFERASE"/>
    <property type="match status" value="1"/>
</dbReference>
<dbReference type="Gene3D" id="3.20.170.30">
    <property type="match status" value="1"/>
</dbReference>
<name>A0A6C0EDC7_9ZZZZ</name>
<keyword evidence="2" id="KW-0808">Transferase</keyword>
<sequence>MPTNTLYEDGEKVSHWIAHSLRHNKHFIHLNKMTGWCNLKALYDYLRIPFEWLYFISIIQRLVNPVDAKTKVRYQLNSTGLPEKWEIRALQGHSIKTIIIDDHIPVTDADRNILLIHGTPNRYIESIRNEGLKKFRNDIHFVPVGAPTMMTHLRDRNAGAFLYITVGVLLDNGFSVFRSPNNVYLVREDCIPYDLMWELGTPPWEL</sequence>
<evidence type="ECO:0000313" key="4">
    <source>
        <dbReference type="EMBL" id="QHT27186.1"/>
    </source>
</evidence>
<dbReference type="GO" id="GO:0006388">
    <property type="term" value="P:tRNA splicing, via endonucleolytic cleavage and ligation"/>
    <property type="evidence" value="ECO:0007669"/>
    <property type="project" value="TreeGrafter"/>
</dbReference>
<accession>A0A6C0EDC7</accession>
<protein>
    <recommendedName>
        <fullName evidence="5">RNA 2'-phosphotransferase</fullName>
    </recommendedName>
</protein>
<keyword evidence="3" id="KW-0520">NAD</keyword>
<dbReference type="AlphaFoldDB" id="A0A6C0EDC7"/>
<dbReference type="Pfam" id="PF01885">
    <property type="entry name" value="PTS_2-RNA"/>
    <property type="match status" value="1"/>
</dbReference>
<dbReference type="PANTHER" id="PTHR12684:SF2">
    <property type="entry name" value="TRNA 2'-PHOSPHOTRANSFERASE 1"/>
    <property type="match status" value="1"/>
</dbReference>
<dbReference type="SUPFAM" id="SSF56399">
    <property type="entry name" value="ADP-ribosylation"/>
    <property type="match status" value="1"/>
</dbReference>
<proteinExistence type="inferred from homology"/>
<dbReference type="GO" id="GO:0000215">
    <property type="term" value="F:tRNA 2'-phosphotransferase activity"/>
    <property type="evidence" value="ECO:0007669"/>
    <property type="project" value="TreeGrafter"/>
</dbReference>
<dbReference type="InterPro" id="IPR002745">
    <property type="entry name" value="Ptrans_KptA/Tpt1"/>
</dbReference>
<comment type="similarity">
    <text evidence="1">Belongs to the KptA/TPT1 family.</text>
</comment>
<evidence type="ECO:0000256" key="1">
    <source>
        <dbReference type="ARBA" id="ARBA00009836"/>
    </source>
</evidence>
<dbReference type="InterPro" id="IPR042081">
    <property type="entry name" value="RNA_2'-PTrans_C"/>
</dbReference>